<protein>
    <submittedName>
        <fullName evidence="1">Uncharacterized protein</fullName>
    </submittedName>
</protein>
<evidence type="ECO:0000313" key="1">
    <source>
        <dbReference type="EMBL" id="API56775.1"/>
    </source>
</evidence>
<proteinExistence type="predicted"/>
<organism evidence="1 2">
    <name type="scientific">Rhizobium leguminosarum</name>
    <dbReference type="NCBI Taxonomy" id="384"/>
    <lineage>
        <taxon>Bacteria</taxon>
        <taxon>Pseudomonadati</taxon>
        <taxon>Pseudomonadota</taxon>
        <taxon>Alphaproteobacteria</taxon>
        <taxon>Hyphomicrobiales</taxon>
        <taxon>Rhizobiaceae</taxon>
        <taxon>Rhizobium/Agrobacterium group</taxon>
        <taxon>Rhizobium</taxon>
    </lineage>
</organism>
<reference evidence="1 2" key="1">
    <citation type="submission" date="2016-11" db="EMBL/GenBank/DDBJ databases">
        <title>Rhizobium leguminosarum bv. viciae strain Vaf12 isolated from Vavilovia formosa root nodules from Russia, Dagestan.</title>
        <authorList>
            <person name="Kimeklis A."/>
        </authorList>
    </citation>
    <scope>NUCLEOTIDE SEQUENCE [LARGE SCALE GENOMIC DNA]</scope>
    <source>
        <strain evidence="1 2">Vaf-108</strain>
        <plasmid evidence="2">Plasmid unnamed3 sequence</plasmid>
    </source>
</reference>
<geneLocation type="plasmid" evidence="2">
    <name>unnamed3 sequence</name>
</geneLocation>
<accession>A0A1L3ZM80</accession>
<keyword evidence="1" id="KW-0614">Plasmid</keyword>
<dbReference type="EMBL" id="CP018231">
    <property type="protein sequence ID" value="API56775.1"/>
    <property type="molecule type" value="Genomic_DNA"/>
</dbReference>
<dbReference type="Proteomes" id="UP000183050">
    <property type="component" value="Plasmid unnamed3"/>
</dbReference>
<dbReference type="AlphaFoldDB" id="A0A1L3ZM80"/>
<sequence length="70" mass="7578">MTTTTDFFPDVMPSATPTEAELAAWEALPRDEQLSRLRASFAAPASSQVGTRSMDDLLKEARAAADLRHG</sequence>
<gene>
    <name evidence="1" type="ORF">BMW22_35745</name>
</gene>
<name>A0A1L3ZM80_RHILE</name>
<evidence type="ECO:0000313" key="2">
    <source>
        <dbReference type="Proteomes" id="UP000183050"/>
    </source>
</evidence>